<dbReference type="SUPFAM" id="SSF109604">
    <property type="entry name" value="HD-domain/PDEase-like"/>
    <property type="match status" value="1"/>
</dbReference>
<name>A0A383VY96_TETOB</name>
<dbReference type="Pfam" id="PF02091">
    <property type="entry name" value="tRNA-synt_2e"/>
    <property type="match status" value="1"/>
</dbReference>
<gene>
    <name evidence="9" type="ORF">BQ4739_LOCUS9679</name>
</gene>
<dbReference type="GO" id="GO:0005739">
    <property type="term" value="C:mitochondrion"/>
    <property type="evidence" value="ECO:0007669"/>
    <property type="project" value="TreeGrafter"/>
</dbReference>
<dbReference type="InterPro" id="IPR015944">
    <property type="entry name" value="Gly-tRNA-synth_bsu"/>
</dbReference>
<dbReference type="EC" id="6.1.1.14" evidence="2"/>
<dbReference type="NCBIfam" id="TIGR00388">
    <property type="entry name" value="glyQ"/>
    <property type="match status" value="1"/>
</dbReference>
<dbReference type="GO" id="GO:0005524">
    <property type="term" value="F:ATP binding"/>
    <property type="evidence" value="ECO:0007669"/>
    <property type="project" value="UniProtKB-KW"/>
</dbReference>
<evidence type="ECO:0000256" key="3">
    <source>
        <dbReference type="ARBA" id="ARBA00022598"/>
    </source>
</evidence>
<dbReference type="Gene3D" id="1.20.58.180">
    <property type="entry name" value="Class II aaRS and biotin synthetases, domain 2"/>
    <property type="match status" value="1"/>
</dbReference>
<evidence type="ECO:0000256" key="4">
    <source>
        <dbReference type="ARBA" id="ARBA00022741"/>
    </source>
</evidence>
<evidence type="ECO:0000256" key="2">
    <source>
        <dbReference type="ARBA" id="ARBA00012829"/>
    </source>
</evidence>
<evidence type="ECO:0000256" key="8">
    <source>
        <dbReference type="ARBA" id="ARBA00047937"/>
    </source>
</evidence>
<comment type="catalytic activity">
    <reaction evidence="8">
        <text>tRNA(Gly) + glycine + ATP = glycyl-tRNA(Gly) + AMP + diphosphate</text>
        <dbReference type="Rhea" id="RHEA:16013"/>
        <dbReference type="Rhea" id="RHEA-COMP:9664"/>
        <dbReference type="Rhea" id="RHEA-COMP:9683"/>
        <dbReference type="ChEBI" id="CHEBI:30616"/>
        <dbReference type="ChEBI" id="CHEBI:33019"/>
        <dbReference type="ChEBI" id="CHEBI:57305"/>
        <dbReference type="ChEBI" id="CHEBI:78442"/>
        <dbReference type="ChEBI" id="CHEBI:78522"/>
        <dbReference type="ChEBI" id="CHEBI:456215"/>
        <dbReference type="EC" id="6.1.1.14"/>
    </reaction>
</comment>
<dbReference type="STRING" id="3088.A0A383VY96"/>
<dbReference type="NCBIfam" id="TIGR00211">
    <property type="entry name" value="glyS"/>
    <property type="match status" value="1"/>
</dbReference>
<proteinExistence type="inferred from homology"/>
<dbReference type="InterPro" id="IPR006194">
    <property type="entry name" value="Gly-tRNA-synth_heterodimer"/>
</dbReference>
<evidence type="ECO:0000256" key="1">
    <source>
        <dbReference type="ARBA" id="ARBA00008226"/>
    </source>
</evidence>
<dbReference type="Gene3D" id="3.30.930.10">
    <property type="entry name" value="Bira Bifunctional Protein, Domain 2"/>
    <property type="match status" value="1"/>
</dbReference>
<dbReference type="HAMAP" id="MF_00255">
    <property type="entry name" value="Gly_tRNA_synth_beta"/>
    <property type="match status" value="1"/>
</dbReference>
<keyword evidence="4" id="KW-0547">Nucleotide-binding</keyword>
<dbReference type="GO" id="GO:0004820">
    <property type="term" value="F:glycine-tRNA ligase activity"/>
    <property type="evidence" value="ECO:0007669"/>
    <property type="project" value="UniProtKB-EC"/>
</dbReference>
<evidence type="ECO:0000256" key="7">
    <source>
        <dbReference type="ARBA" id="ARBA00023146"/>
    </source>
</evidence>
<keyword evidence="10" id="KW-1185">Reference proteome</keyword>
<reference evidence="9 10" key="1">
    <citation type="submission" date="2016-10" db="EMBL/GenBank/DDBJ databases">
        <authorList>
            <person name="Cai Z."/>
        </authorList>
    </citation>
    <scope>NUCLEOTIDE SEQUENCE [LARGE SCALE GENOMIC DNA]</scope>
</reference>
<dbReference type="PANTHER" id="PTHR30075">
    <property type="entry name" value="GLYCYL-TRNA SYNTHETASE"/>
    <property type="match status" value="1"/>
</dbReference>
<keyword evidence="5" id="KW-0067">ATP-binding</keyword>
<protein>
    <recommendedName>
        <fullName evidence="2">glycine--tRNA ligase</fullName>
        <ecNumber evidence="2">6.1.1.14</ecNumber>
    </recommendedName>
</protein>
<dbReference type="FunFam" id="3.30.930.10:FF:000006">
    <property type="entry name" value="Glycine--tRNA ligase alpha subunit"/>
    <property type="match status" value="1"/>
</dbReference>
<evidence type="ECO:0000256" key="6">
    <source>
        <dbReference type="ARBA" id="ARBA00022917"/>
    </source>
</evidence>
<dbReference type="PANTHER" id="PTHR30075:SF2">
    <property type="entry name" value="GLYCINE--TRNA LIGASE, CHLOROPLASTIC_MITOCHONDRIAL 2"/>
    <property type="match status" value="1"/>
</dbReference>
<organism evidence="9 10">
    <name type="scientific">Tetradesmus obliquus</name>
    <name type="common">Green alga</name>
    <name type="synonym">Acutodesmus obliquus</name>
    <dbReference type="NCBI Taxonomy" id="3088"/>
    <lineage>
        <taxon>Eukaryota</taxon>
        <taxon>Viridiplantae</taxon>
        <taxon>Chlorophyta</taxon>
        <taxon>core chlorophytes</taxon>
        <taxon>Chlorophyceae</taxon>
        <taxon>CS clade</taxon>
        <taxon>Sphaeropleales</taxon>
        <taxon>Scenedesmaceae</taxon>
        <taxon>Tetradesmus</taxon>
    </lineage>
</organism>
<keyword evidence="6" id="KW-0648">Protein biosynthesis</keyword>
<evidence type="ECO:0000313" key="10">
    <source>
        <dbReference type="Proteomes" id="UP000256970"/>
    </source>
</evidence>
<dbReference type="AlphaFoldDB" id="A0A383VY96"/>
<comment type="similarity">
    <text evidence="1">Belongs to the class-II aminoacyl-tRNA synthetase family.</text>
</comment>
<dbReference type="InterPro" id="IPR045864">
    <property type="entry name" value="aa-tRNA-synth_II/BPL/LPL"/>
</dbReference>
<dbReference type="PRINTS" id="PR01044">
    <property type="entry name" value="TRNASYNTHGA"/>
</dbReference>
<accession>A0A383VY96</accession>
<dbReference type="GO" id="GO:0006426">
    <property type="term" value="P:glycyl-tRNA aminoacylation"/>
    <property type="evidence" value="ECO:0007669"/>
    <property type="project" value="InterPro"/>
</dbReference>
<dbReference type="NCBIfam" id="NF006827">
    <property type="entry name" value="PRK09348.1"/>
    <property type="match status" value="1"/>
</dbReference>
<keyword evidence="3" id="KW-0436">Ligase</keyword>
<sequence length="1133" mass="119492">MSGVHCSHSSSMRFSSLQSLGRLSLRALRRAPAATPLQATAPRAAAPCSTSISSFAGSSSSKLPAAAARRSQLACASSHARAVAVAAAAASPAVLEPAAQQQAAAVSVSSNGNGSAAPSFQEAIKRLQDYWASVGCIVWLPHNTEVGAGTMNPATFLRVLGPEPWNVCYAEPSIRPDDSRYGDNPNRVQRHTQFQVILKPDPGNAQELYLGSLEALGIDTSAHDVRFVEDNWESPVLGAWGLGWEVWLDGMEVTQFTYFQQAGGKVLDAPAVEITYGLERILMSLQGVKHFKDIRYCEGVTYGELFLQNEYEMSCYNLDEADVADQRQRFALCEAEARRMLEKRLPVPAYDMLLKCSHAFNVLDARGAVGVTERADCFARMRALAREVTGLWMARREELGHPLGTVSSSTDEDAAPAAAAAGKAAAAAAAGPSSPELFVLEVGSEELPPDDVLAGMAQLRERLPALLAKLRLSHAGVEVHGTPRRLTALVRDLAPAQTAQESKVRGPPAKAAFDASGAPTKALQGFCKKAGADIGSVTVEADAKGVEYCFVEVKDAGRSAVEVLSAELPALVGSLSFKKSMRWNAFGAAYSRPLRWLLALHGDTPLDFSYGGLSAGDATRVLRNAAQPELQVPSASAYLSLLQQQGIQLDFEARKAAIWQGAAAAAAEVGGTIPASASGDLLDEVANLVESPTVIRGGFDPAFLELPEDVLVMVMRKHQRYFPVFSADGKLLPAFITVANGPVDPAAVAAGNEAVLRARFEDAAFFYREDLKQQLADFRPKLKGTLFQKDLGTIFDKSVRVEALCPALAAAMGFAAAADTAVAAAALCKADLATYTVTEMTALAGTMGRHYAQVQGLPEDVSTAIFEAVLPRQAGDILPASPAGIVVAVADRLDSLVGLVAAVGAPSATADPYGLRRAAYGMLQALVSNNVSLSLRSAVALAAAQQPLPVRAAQQEAVVDFVSRRLEQLLVDSGVSAEAVRAVLAERGDNPALAASTASQLQAALDAGDSGPLCSIMTALSRPTRIVRGKTVDVSVSVNPALFENAEEKQLHAAYQAVAQQLQGSSSSSSGGSLDVSGWLAAVQALVAPIDAFFEKVFVMCDDEKVRANRLALLRDVAGVTKGFVDLSQLPGF</sequence>
<dbReference type="Pfam" id="PF02092">
    <property type="entry name" value="tRNA_synt_2f"/>
    <property type="match status" value="1"/>
</dbReference>
<dbReference type="HAMAP" id="MF_00254">
    <property type="entry name" value="Gly_tRNA_synth_alpha"/>
    <property type="match status" value="1"/>
</dbReference>
<dbReference type="InterPro" id="IPR002310">
    <property type="entry name" value="Gly-tRNA_ligase_asu"/>
</dbReference>
<dbReference type="Proteomes" id="UP000256970">
    <property type="component" value="Unassembled WGS sequence"/>
</dbReference>
<dbReference type="EMBL" id="FNXT01000926">
    <property type="protein sequence ID" value="SZX69396.1"/>
    <property type="molecule type" value="Genomic_DNA"/>
</dbReference>
<evidence type="ECO:0000313" key="9">
    <source>
        <dbReference type="EMBL" id="SZX69396.1"/>
    </source>
</evidence>
<keyword evidence="7" id="KW-0030">Aminoacyl-tRNA synthetase</keyword>
<dbReference type="GO" id="GO:0009570">
    <property type="term" value="C:chloroplast stroma"/>
    <property type="evidence" value="ECO:0007669"/>
    <property type="project" value="TreeGrafter"/>
</dbReference>
<dbReference type="PROSITE" id="PS50861">
    <property type="entry name" value="AA_TRNA_LIGASE_II_GLYAB"/>
    <property type="match status" value="2"/>
</dbReference>
<dbReference type="SUPFAM" id="SSF55681">
    <property type="entry name" value="Class II aaRS and biotin synthetases"/>
    <property type="match status" value="1"/>
</dbReference>
<evidence type="ECO:0000256" key="5">
    <source>
        <dbReference type="ARBA" id="ARBA00022840"/>
    </source>
</evidence>